<dbReference type="InterPro" id="IPR001647">
    <property type="entry name" value="HTH_TetR"/>
</dbReference>
<dbReference type="PANTHER" id="PTHR30055">
    <property type="entry name" value="HTH-TYPE TRANSCRIPTIONAL REGULATOR RUTR"/>
    <property type="match status" value="1"/>
</dbReference>
<keyword evidence="1" id="KW-0805">Transcription regulation</keyword>
<keyword evidence="8" id="KW-1185">Reference proteome</keyword>
<evidence type="ECO:0000256" key="4">
    <source>
        <dbReference type="PROSITE-ProRule" id="PRU00335"/>
    </source>
</evidence>
<dbReference type="Proteomes" id="UP000317365">
    <property type="component" value="Chromosome"/>
</dbReference>
<feature type="region of interest" description="Disordered" evidence="5">
    <location>
        <begin position="1"/>
        <end position="30"/>
    </location>
</feature>
<dbReference type="InterPro" id="IPR009057">
    <property type="entry name" value="Homeodomain-like_sf"/>
</dbReference>
<gene>
    <name evidence="7" type="ORF">EXZ61_13470</name>
</gene>
<name>A0A515ER04_9BURK</name>
<dbReference type="PROSITE" id="PS50977">
    <property type="entry name" value="HTH_TETR_2"/>
    <property type="match status" value="1"/>
</dbReference>
<evidence type="ECO:0000259" key="6">
    <source>
        <dbReference type="PROSITE" id="PS50977"/>
    </source>
</evidence>
<keyword evidence="3" id="KW-0804">Transcription</keyword>
<protein>
    <submittedName>
        <fullName evidence="7">TetR/AcrR family transcriptional regulator</fullName>
    </submittedName>
</protein>
<reference evidence="8" key="2">
    <citation type="journal article" date="2020" name="Int. J. Syst. Evol. Microbiol.">
        <title>Genomic insights into a novel species Rhodoferax aquaticus sp. nov., isolated from freshwater.</title>
        <authorList>
            <person name="Li T."/>
            <person name="Zhuo Y."/>
            <person name="Jin C.Z."/>
            <person name="Wu X."/>
            <person name="Ko S.R."/>
            <person name="Jin F.J."/>
            <person name="Ahn C.Y."/>
            <person name="Oh H.M."/>
            <person name="Lee H.G."/>
            <person name="Jin L."/>
        </authorList>
    </citation>
    <scope>NUCLEOTIDE SEQUENCE [LARGE SCALE GENOMIC DNA]</scope>
    <source>
        <strain evidence="8">Gr-4</strain>
    </source>
</reference>
<evidence type="ECO:0000256" key="2">
    <source>
        <dbReference type="ARBA" id="ARBA00023125"/>
    </source>
</evidence>
<reference evidence="8" key="1">
    <citation type="submission" date="2019-02" db="EMBL/GenBank/DDBJ databases">
        <title>Complete genome sequence of Rhodoferax sp. Gr-4.</title>
        <authorList>
            <person name="Jin L."/>
        </authorList>
    </citation>
    <scope>NUCLEOTIDE SEQUENCE [LARGE SCALE GENOMIC DNA]</scope>
    <source>
        <strain evidence="8">Gr-4</strain>
    </source>
</reference>
<sequence length="249" mass="28121">MTDPMPPSETSNTQAPQPVVKQTRRRSANDKNEFKEELIEIAKGILTRDGADAVTLRGISDAAGISPMAIYRYFPSKGILASHLRDYILLACHTGCVELAQRHRSPYAKIAAYVEAYLDYWIAHQDHFRFVYLEPGLEPDSEMKRTFWSHARAPEAMWTYMSELLHACWKLDKAEVQDTEAVMLQMAALQTGLLHYSIVNGNSPLAKIATMRAHSVLQVVDLVRRAPVWTKVKLPRKPVQGEAHNPKGR</sequence>
<dbReference type="InterPro" id="IPR050109">
    <property type="entry name" value="HTH-type_TetR-like_transc_reg"/>
</dbReference>
<evidence type="ECO:0000313" key="7">
    <source>
        <dbReference type="EMBL" id="QDL55096.1"/>
    </source>
</evidence>
<dbReference type="KEGG" id="rhg:EXZ61_13470"/>
<organism evidence="7 8">
    <name type="scientific">Rhodoferax aquaticus</name>
    <dbReference type="NCBI Taxonomy" id="2527691"/>
    <lineage>
        <taxon>Bacteria</taxon>
        <taxon>Pseudomonadati</taxon>
        <taxon>Pseudomonadota</taxon>
        <taxon>Betaproteobacteria</taxon>
        <taxon>Burkholderiales</taxon>
        <taxon>Comamonadaceae</taxon>
        <taxon>Rhodoferax</taxon>
    </lineage>
</organism>
<evidence type="ECO:0000313" key="8">
    <source>
        <dbReference type="Proteomes" id="UP000317365"/>
    </source>
</evidence>
<accession>A0A515ER04</accession>
<feature type="DNA-binding region" description="H-T-H motif" evidence="4">
    <location>
        <begin position="55"/>
        <end position="74"/>
    </location>
</feature>
<proteinExistence type="predicted"/>
<evidence type="ECO:0000256" key="5">
    <source>
        <dbReference type="SAM" id="MobiDB-lite"/>
    </source>
</evidence>
<dbReference type="GO" id="GO:0000976">
    <property type="term" value="F:transcription cis-regulatory region binding"/>
    <property type="evidence" value="ECO:0007669"/>
    <property type="project" value="TreeGrafter"/>
</dbReference>
<dbReference type="Gene3D" id="1.10.357.10">
    <property type="entry name" value="Tetracycline Repressor, domain 2"/>
    <property type="match status" value="1"/>
</dbReference>
<evidence type="ECO:0000256" key="1">
    <source>
        <dbReference type="ARBA" id="ARBA00023015"/>
    </source>
</evidence>
<dbReference type="PANTHER" id="PTHR30055:SF234">
    <property type="entry name" value="HTH-TYPE TRANSCRIPTIONAL REGULATOR BETI"/>
    <property type="match status" value="1"/>
</dbReference>
<feature type="domain" description="HTH tetR-type" evidence="6">
    <location>
        <begin position="32"/>
        <end position="92"/>
    </location>
</feature>
<dbReference type="SUPFAM" id="SSF46689">
    <property type="entry name" value="Homeodomain-like"/>
    <property type="match status" value="1"/>
</dbReference>
<keyword evidence="2 4" id="KW-0238">DNA-binding</keyword>
<dbReference type="GO" id="GO:0003700">
    <property type="term" value="F:DNA-binding transcription factor activity"/>
    <property type="evidence" value="ECO:0007669"/>
    <property type="project" value="TreeGrafter"/>
</dbReference>
<dbReference type="AlphaFoldDB" id="A0A515ER04"/>
<dbReference type="EMBL" id="CP036282">
    <property type="protein sequence ID" value="QDL55096.1"/>
    <property type="molecule type" value="Genomic_DNA"/>
</dbReference>
<evidence type="ECO:0000256" key="3">
    <source>
        <dbReference type="ARBA" id="ARBA00023163"/>
    </source>
</evidence>
<dbReference type="Pfam" id="PF00440">
    <property type="entry name" value="TetR_N"/>
    <property type="match status" value="1"/>
</dbReference>